<proteinExistence type="predicted"/>
<dbReference type="Proteomes" id="UP000007881">
    <property type="component" value="Plasmid pPSMK1"/>
</dbReference>
<dbReference type="HOGENOM" id="CLU_1509261_0_0_0"/>
<name>I0IJD4_PHYMF</name>
<dbReference type="AlphaFoldDB" id="I0IJD4"/>
<protein>
    <submittedName>
        <fullName evidence="1">Uncharacterized protein</fullName>
    </submittedName>
</protein>
<organism evidence="1 2">
    <name type="scientific">Phycisphaera mikurensis (strain NBRC 102666 / KCTC 22515 / FYK2301M01)</name>
    <dbReference type="NCBI Taxonomy" id="1142394"/>
    <lineage>
        <taxon>Bacteria</taxon>
        <taxon>Pseudomonadati</taxon>
        <taxon>Planctomycetota</taxon>
        <taxon>Phycisphaerae</taxon>
        <taxon>Phycisphaerales</taxon>
        <taxon>Phycisphaeraceae</taxon>
        <taxon>Phycisphaera</taxon>
    </lineage>
</organism>
<dbReference type="RefSeq" id="WP_014438575.1">
    <property type="nucleotide sequence ID" value="NC_017081.1"/>
</dbReference>
<dbReference type="EMBL" id="AP012339">
    <property type="protein sequence ID" value="BAM05372.1"/>
    <property type="molecule type" value="Genomic_DNA"/>
</dbReference>
<evidence type="ECO:0000313" key="2">
    <source>
        <dbReference type="Proteomes" id="UP000007881"/>
    </source>
</evidence>
<accession>I0IJD4</accession>
<sequence length="178" mass="18651">MGLDHPDLLRGELNIDLFAVDQGIFGFHADAVSEWAEAAVDAHANKPAAATLERVPSVAEFPVETLPYQQVVVGSPPIGILQPDIDRQRSGGGFYFHVHLVPPAGKLPAGRFDLALKPPAQGGLRRGENGVVLSCVPAGQFSGRVGEVGADSSPSLEAERDAAPLVWADNLVGGTRST</sequence>
<reference evidence="1 2" key="1">
    <citation type="submission" date="2012-02" db="EMBL/GenBank/DDBJ databases">
        <title>Complete genome sequence of Phycisphaera mikurensis NBRC 102666.</title>
        <authorList>
            <person name="Ankai A."/>
            <person name="Hosoyama A."/>
            <person name="Terui Y."/>
            <person name="Sekine M."/>
            <person name="Fukai R."/>
            <person name="Kato Y."/>
            <person name="Nakamura S."/>
            <person name="Yamada-Narita S."/>
            <person name="Kawakoshi A."/>
            <person name="Fukunaga Y."/>
            <person name="Yamazaki S."/>
            <person name="Fujita N."/>
        </authorList>
    </citation>
    <scope>NUCLEOTIDE SEQUENCE [LARGE SCALE GENOMIC DNA]</scope>
    <source>
        <strain evidence="2">NBRC 102666 / KCTC 22515 / FYK2301M01</strain>
        <plasmid evidence="1 2">pPSMK1</plasmid>
    </source>
</reference>
<geneLocation type="plasmid" evidence="1 2">
    <name>pPSMK1</name>
</geneLocation>
<keyword evidence="1" id="KW-0614">Plasmid</keyword>
<keyword evidence="2" id="KW-1185">Reference proteome</keyword>
<evidence type="ECO:0000313" key="1">
    <source>
        <dbReference type="EMBL" id="BAM05372.1"/>
    </source>
</evidence>
<dbReference type="KEGG" id="phm:PSMK_p00100"/>
<gene>
    <name evidence="1" type="ordered locus">PSMK_p00100</name>
</gene>